<name>A0AAD1M876_9MYCO</name>
<protein>
    <submittedName>
        <fullName evidence="1">Uncharacterized protein</fullName>
    </submittedName>
</protein>
<sequence length="1130" mass="125598">MAEKLSLRDWLSDAEYDWRAKLKPVNLVIETDFTAEEIDETKRKWGQAARQLLLRDLSYSDVVKRFPALTLLILVGHASLYYEEGRFWDSFWTDVGLPHNQDFERVLRHSIAELLAKFSLARFPEIEKESGRKYVMLLALHAGIPVHCLRDLLDMINEHIVHGRPANGAALLSWLDEPGKSYRYDSLDIPVRNFFKHGAEFAVDILDRIIEFVSAAGDDPGLLDAELDSSTTGLPVVLLAELIDQLHNKQVRWTSNPREGAIAQKRPILRYDVDDDEIFIALPFPSAGAEEPWRVSLDGDVRDVHCARQWGASAEASTTRASVSAPVREVVLVHGPSDTSAVLPVVDKQDPLLTFSTDGQLIPRRDGLKDAVWVIYPGDNELIDPVSGNVVELQNEGTPAGWRGWRSAFIGLDTVDALQLRWQGELVGTHRMVRKDARPHFEVGEPVLGIRSSDGRPVHATRPWVMLPATKSDPPPIWRVRARRLGHTEWITDEAWNAEDVETCVDPFDDSEEPQLGLFEIVVSGPLGADARLVIFLAEGIWMESDVSIRVPVPAGLTACSVAFGADALITKPSGTIEFGADRIEASIEVASDDHVERISIVPPYVEVRAGDVGSAAMWRVIAPMAAPEELADDRFVAVRAPGAELEEFALLGSTGDRVQVGTRPRRKSGDVFELSTQQFADAARLQGSGRIVARLRTGDDVIDVTVLSIHPKQLGSRVELHEDLLKFDIAEEIQGLSTYVWCATAPWRPPEVLEINNGVAKLPPTLIDAGELRCQLFVDDPWVAIEPPRLPSRDAFRVPQLGWYEGGNATETRIARFLAGVGRLHDTVGSVPEAWAALAQLHADGHADRASGLVPILVENPRASLESLGNSSIELRDKMAMLMRSELVNHSYATDFTLNELHSDPWFGCMTEIADLPSLYNRRDEVPLERKETIEYLTDKGGEVLIELLSTGTVSPVGQACIDEVIFKMASAPTGDVETAVRERALVPRPLLHYDTRRIGSYEAFLRRREWLESGWSANFATRMELVLGPIKRASDKAFEAIALRRERIRGIDTGSHPWILMSVQSLTLAFLARLEACERLNGRYLDRGMLTVWTRLAELCPTMVATDLLMAEALTMYERRGNLIGSRA</sequence>
<reference evidence="1 2" key="1">
    <citation type="journal article" date="2019" name="Emerg. Microbes Infect.">
        <title>Comprehensive subspecies identification of 175 nontuberculous mycobacteria species based on 7547 genomic profiles.</title>
        <authorList>
            <person name="Matsumoto Y."/>
            <person name="Kinjo T."/>
            <person name="Motooka D."/>
            <person name="Nabeya D."/>
            <person name="Jung N."/>
            <person name="Uechi K."/>
            <person name="Horii T."/>
            <person name="Iida T."/>
            <person name="Fujita J."/>
            <person name="Nakamura S."/>
        </authorList>
    </citation>
    <scope>NUCLEOTIDE SEQUENCE [LARGE SCALE GENOMIC DNA]</scope>
    <source>
        <strain evidence="1 2">JCM 6375</strain>
    </source>
</reference>
<accession>A0AAD1M876</accession>
<evidence type="ECO:0000313" key="2">
    <source>
        <dbReference type="Proteomes" id="UP000466681"/>
    </source>
</evidence>
<dbReference type="EMBL" id="AP022560">
    <property type="protein sequence ID" value="BBX04652.1"/>
    <property type="molecule type" value="Genomic_DNA"/>
</dbReference>
<gene>
    <name evidence="1" type="ORF">MMOR_55880</name>
</gene>
<dbReference type="Proteomes" id="UP000466681">
    <property type="component" value="Chromosome"/>
</dbReference>
<evidence type="ECO:0000313" key="1">
    <source>
        <dbReference type="EMBL" id="BBX04652.1"/>
    </source>
</evidence>
<dbReference type="KEGG" id="mmor:MMOR_55880"/>
<keyword evidence="2" id="KW-1185">Reference proteome</keyword>
<proteinExistence type="predicted"/>
<dbReference type="AlphaFoldDB" id="A0AAD1M876"/>
<organism evidence="1 2">
    <name type="scientific">Mycolicibacterium moriokaense</name>
    <dbReference type="NCBI Taxonomy" id="39691"/>
    <lineage>
        <taxon>Bacteria</taxon>
        <taxon>Bacillati</taxon>
        <taxon>Actinomycetota</taxon>
        <taxon>Actinomycetes</taxon>
        <taxon>Mycobacteriales</taxon>
        <taxon>Mycobacteriaceae</taxon>
        <taxon>Mycolicibacterium</taxon>
    </lineage>
</organism>